<accession>A0AAN8SAH1</accession>
<comment type="caution">
    <text evidence="2">The sequence shown here is derived from an EMBL/GenBank/DDBJ whole genome shotgun (WGS) entry which is preliminary data.</text>
</comment>
<sequence>MFHILQEILFLWNQYDFQNPVNPKILESAGHLNSGSLHLNQINRTLHSGRQKRDTQQEITALKAQLDEAKMELESARSGLSSLEEIKEIQTKKLEEAKKKNDTNEIIKYTDNLKQLEGFFPKARNEIQEKEAKLKALEQELEKKKFPNGRPTEKPTTPDGQSGSTATNAPADGSSQSPPKSASIPAGSGVPSQMPSIWTLFMQKKTYFLSRLLDGIKYLVEKKFEALTMPPDDFPSELYNVKKISLWGVTYCLLNPVNPKILESAGHLNSGSLNLNQIDRTLRLGRQKRDTQQEITALEARLNEAKLELDGRLGTLSTLEKEKERQEKSLEEAKKKNDANEIKQYTDSLKDVNESITKEKEEIQKKQEEVKNLQDELDAKKYPNGKPTEKSTTPDGKSDPTATNAPADGSSQSPPKSTSSPNDSVTTGAPPLQSNVTSFWNFLLQKKMFILSQLLDGIKNLATALGNKLRADVQFLRGRTPPKTT</sequence>
<dbReference type="Proteomes" id="UP001372834">
    <property type="component" value="Unassembled WGS sequence"/>
</dbReference>
<protein>
    <submittedName>
        <fullName evidence="2">Uncharacterized protein</fullName>
    </submittedName>
</protein>
<feature type="compositionally biased region" description="Polar residues" evidence="1">
    <location>
        <begin position="154"/>
        <end position="180"/>
    </location>
</feature>
<reference evidence="2 3" key="1">
    <citation type="submission" date="2023-10" db="EMBL/GenBank/DDBJ databases">
        <title>Genomes of two closely related lineages of the louse Polyplax serrata with different host specificities.</title>
        <authorList>
            <person name="Martinu J."/>
            <person name="Tarabai H."/>
            <person name="Stefka J."/>
            <person name="Hypsa V."/>
        </authorList>
    </citation>
    <scope>NUCLEOTIDE SEQUENCE [LARGE SCALE GENOMIC DNA]</scope>
    <source>
        <strain evidence="2">HR10_N</strain>
    </source>
</reference>
<feature type="region of interest" description="Disordered" evidence="1">
    <location>
        <begin position="141"/>
        <end position="189"/>
    </location>
</feature>
<dbReference type="AlphaFoldDB" id="A0AAN8SAH1"/>
<organism evidence="2 3">
    <name type="scientific">Polyplax serrata</name>
    <name type="common">Common mouse louse</name>
    <dbReference type="NCBI Taxonomy" id="468196"/>
    <lineage>
        <taxon>Eukaryota</taxon>
        <taxon>Metazoa</taxon>
        <taxon>Ecdysozoa</taxon>
        <taxon>Arthropoda</taxon>
        <taxon>Hexapoda</taxon>
        <taxon>Insecta</taxon>
        <taxon>Pterygota</taxon>
        <taxon>Neoptera</taxon>
        <taxon>Paraneoptera</taxon>
        <taxon>Psocodea</taxon>
        <taxon>Troctomorpha</taxon>
        <taxon>Phthiraptera</taxon>
        <taxon>Anoplura</taxon>
        <taxon>Polyplacidae</taxon>
        <taxon>Polyplax</taxon>
    </lineage>
</organism>
<dbReference type="PANTHER" id="PTHR23313">
    <property type="entry name" value="TSEC1-RELATED"/>
    <property type="match status" value="1"/>
</dbReference>
<evidence type="ECO:0000256" key="1">
    <source>
        <dbReference type="SAM" id="MobiDB-lite"/>
    </source>
</evidence>
<name>A0AAN8SAH1_POLSC</name>
<evidence type="ECO:0000313" key="3">
    <source>
        <dbReference type="Proteomes" id="UP001372834"/>
    </source>
</evidence>
<feature type="compositionally biased region" description="Polar residues" evidence="1">
    <location>
        <begin position="390"/>
        <end position="404"/>
    </location>
</feature>
<feature type="region of interest" description="Disordered" evidence="1">
    <location>
        <begin position="360"/>
        <end position="430"/>
    </location>
</feature>
<gene>
    <name evidence="2" type="ORF">RUM43_004011</name>
</gene>
<proteinExistence type="predicted"/>
<feature type="region of interest" description="Disordered" evidence="1">
    <location>
        <begin position="318"/>
        <end position="346"/>
    </location>
</feature>
<feature type="compositionally biased region" description="Basic and acidic residues" evidence="1">
    <location>
        <begin position="360"/>
        <end position="381"/>
    </location>
</feature>
<evidence type="ECO:0000313" key="2">
    <source>
        <dbReference type="EMBL" id="KAK6642509.1"/>
    </source>
</evidence>
<feature type="compositionally biased region" description="Basic and acidic residues" evidence="1">
    <location>
        <begin position="319"/>
        <end position="341"/>
    </location>
</feature>
<dbReference type="PANTHER" id="PTHR23313:SF0">
    <property type="entry name" value="TESTIS-EXPRESSED PROTEIN 9"/>
    <property type="match status" value="1"/>
</dbReference>
<dbReference type="EMBL" id="JAWJWE010000002">
    <property type="protein sequence ID" value="KAK6642509.1"/>
    <property type="molecule type" value="Genomic_DNA"/>
</dbReference>
<feature type="compositionally biased region" description="Low complexity" evidence="1">
    <location>
        <begin position="410"/>
        <end position="421"/>
    </location>
</feature>